<keyword evidence="2" id="KW-1003">Cell membrane</keyword>
<accession>A0A1I5IYD1</accession>
<keyword evidence="5 7" id="KW-0472">Membrane</keyword>
<dbReference type="STRING" id="455193.SAMN05421805_12077"/>
<protein>
    <submittedName>
        <fullName evidence="9">Phage shock protein C (PspC) family protein</fullName>
    </submittedName>
    <submittedName>
        <fullName evidence="10">Phage shock protein PspC (Stress-responsive transcriptional regulator)</fullName>
    </submittedName>
</protein>
<dbReference type="OrthoDB" id="7359894at2"/>
<dbReference type="PANTHER" id="PTHR33885">
    <property type="entry name" value="PHAGE SHOCK PROTEIN C"/>
    <property type="match status" value="1"/>
</dbReference>
<dbReference type="Proteomes" id="UP000270697">
    <property type="component" value="Unassembled WGS sequence"/>
</dbReference>
<dbReference type="RefSeq" id="WP_093158395.1">
    <property type="nucleotide sequence ID" value="NZ_FOUP01000020.1"/>
</dbReference>
<feature type="domain" description="Phage shock protein PspC N-terminal" evidence="8">
    <location>
        <begin position="19"/>
        <end position="77"/>
    </location>
</feature>
<dbReference type="EMBL" id="FOUP01000020">
    <property type="protein sequence ID" value="SFO65575.1"/>
    <property type="molecule type" value="Genomic_DNA"/>
</dbReference>
<dbReference type="PANTHER" id="PTHR33885:SF3">
    <property type="entry name" value="PHAGE SHOCK PROTEIN C"/>
    <property type="match status" value="1"/>
</dbReference>
<keyword evidence="3 7" id="KW-0812">Transmembrane</keyword>
<evidence type="ECO:0000313" key="12">
    <source>
        <dbReference type="Proteomes" id="UP000270697"/>
    </source>
</evidence>
<dbReference type="InterPro" id="IPR007168">
    <property type="entry name" value="Phageshock_PspC_N"/>
</dbReference>
<evidence type="ECO:0000256" key="4">
    <source>
        <dbReference type="ARBA" id="ARBA00022989"/>
    </source>
</evidence>
<feature type="transmembrane region" description="Helical" evidence="7">
    <location>
        <begin position="50"/>
        <end position="74"/>
    </location>
</feature>
<feature type="compositionally biased region" description="Low complexity" evidence="6">
    <location>
        <begin position="7"/>
        <end position="18"/>
    </location>
</feature>
<evidence type="ECO:0000313" key="11">
    <source>
        <dbReference type="Proteomes" id="UP000199398"/>
    </source>
</evidence>
<dbReference type="EMBL" id="RBXX01000002">
    <property type="protein sequence ID" value="RKT83791.1"/>
    <property type="molecule type" value="Genomic_DNA"/>
</dbReference>
<dbReference type="GO" id="GO:0005886">
    <property type="term" value="C:plasma membrane"/>
    <property type="evidence" value="ECO:0007669"/>
    <property type="project" value="UniProtKB-SubCell"/>
</dbReference>
<evidence type="ECO:0000256" key="3">
    <source>
        <dbReference type="ARBA" id="ARBA00022692"/>
    </source>
</evidence>
<evidence type="ECO:0000313" key="10">
    <source>
        <dbReference type="EMBL" id="SFO65575.1"/>
    </source>
</evidence>
<dbReference type="InterPro" id="IPR052027">
    <property type="entry name" value="PspC"/>
</dbReference>
<evidence type="ECO:0000256" key="1">
    <source>
        <dbReference type="ARBA" id="ARBA00004162"/>
    </source>
</evidence>
<dbReference type="Proteomes" id="UP000199398">
    <property type="component" value="Unassembled WGS sequence"/>
</dbReference>
<organism evidence="10 11">
    <name type="scientific">Saccharopolyspora antimicrobica</name>
    <dbReference type="NCBI Taxonomy" id="455193"/>
    <lineage>
        <taxon>Bacteria</taxon>
        <taxon>Bacillati</taxon>
        <taxon>Actinomycetota</taxon>
        <taxon>Actinomycetes</taxon>
        <taxon>Pseudonocardiales</taxon>
        <taxon>Pseudonocardiaceae</taxon>
        <taxon>Saccharopolyspora</taxon>
    </lineage>
</organism>
<evidence type="ECO:0000256" key="5">
    <source>
        <dbReference type="ARBA" id="ARBA00023136"/>
    </source>
</evidence>
<evidence type="ECO:0000256" key="2">
    <source>
        <dbReference type="ARBA" id="ARBA00022475"/>
    </source>
</evidence>
<evidence type="ECO:0000259" key="8">
    <source>
        <dbReference type="Pfam" id="PF04024"/>
    </source>
</evidence>
<evidence type="ECO:0000256" key="7">
    <source>
        <dbReference type="SAM" id="Phobius"/>
    </source>
</evidence>
<evidence type="ECO:0000256" key="6">
    <source>
        <dbReference type="SAM" id="MobiDB-lite"/>
    </source>
</evidence>
<comment type="subcellular location">
    <subcellularLocation>
        <location evidence="1">Cell membrane</location>
        <topology evidence="1">Single-pass membrane protein</topology>
    </subcellularLocation>
</comment>
<reference evidence="9 12" key="2">
    <citation type="submission" date="2018-10" db="EMBL/GenBank/DDBJ databases">
        <title>Sequencing the genomes of 1000 actinobacteria strains.</title>
        <authorList>
            <person name="Klenk H.-P."/>
        </authorList>
    </citation>
    <scope>NUCLEOTIDE SEQUENCE [LARGE SCALE GENOMIC DNA]</scope>
    <source>
        <strain evidence="9 12">DSM 45119</strain>
    </source>
</reference>
<keyword evidence="12" id="KW-1185">Reference proteome</keyword>
<dbReference type="Pfam" id="PF04024">
    <property type="entry name" value="PspC"/>
    <property type="match status" value="1"/>
</dbReference>
<feature type="region of interest" description="Disordered" evidence="6">
    <location>
        <begin position="1"/>
        <end position="23"/>
    </location>
</feature>
<proteinExistence type="predicted"/>
<reference evidence="10 11" key="1">
    <citation type="submission" date="2016-10" db="EMBL/GenBank/DDBJ databases">
        <authorList>
            <person name="de Groot N.N."/>
        </authorList>
    </citation>
    <scope>NUCLEOTIDE SEQUENCE [LARGE SCALE GENOMIC DNA]</scope>
    <source>
        <strain evidence="10 11">CPCC 201259</strain>
    </source>
</reference>
<dbReference type="AlphaFoldDB" id="A0A1I5IYD1"/>
<evidence type="ECO:0000313" key="9">
    <source>
        <dbReference type="EMBL" id="RKT83791.1"/>
    </source>
</evidence>
<sequence length="77" mass="8173">MSAEIPTSTAATTENSTNRKFRRSRDERMIAGLCGGAAKSLGVDPTIARVALIAVTLFGFGSGILLYLACWLVVPEE</sequence>
<keyword evidence="4 7" id="KW-1133">Transmembrane helix</keyword>
<gene>
    <name evidence="9" type="ORF">ATL45_2085</name>
    <name evidence="10" type="ORF">SAMN05421805_12077</name>
</gene>
<name>A0A1I5IYD1_9PSEU</name>